<protein>
    <submittedName>
        <fullName evidence="2">DUF1330 domain-containing protein</fullName>
    </submittedName>
</protein>
<reference evidence="1" key="1">
    <citation type="submission" date="2013-12" db="EMBL/GenBank/DDBJ databases">
        <authorList>
            <person name="Aslett M."/>
        </authorList>
    </citation>
    <scope>NUCLEOTIDE SEQUENCE [LARGE SCALE GENOMIC DNA]</scope>
    <source>
        <strain evidence="1">Lindley</strain>
    </source>
</reference>
<dbReference type="Proteomes" id="UP000050741">
    <property type="component" value="Unassembled WGS sequence"/>
</dbReference>
<evidence type="ECO:0000313" key="2">
    <source>
        <dbReference type="WBParaSite" id="GPLIN_001281200"/>
    </source>
</evidence>
<sequence length="87" mass="10119">MNIFQLNERFCQNENQSANEMVSYYEPMISYVASYAPGNQFVVLTVTYSRDVPMNLLCNSLQKFLNHQKHTMDVGFVQLINHPNLLD</sequence>
<evidence type="ECO:0000313" key="1">
    <source>
        <dbReference type="Proteomes" id="UP000050741"/>
    </source>
</evidence>
<reference evidence="1" key="2">
    <citation type="submission" date="2014-05" db="EMBL/GenBank/DDBJ databases">
        <title>The genome and life-stage specific transcriptomes of Globodera pallida elucidate key aspects of plant parasitism by a cyst nematode.</title>
        <authorList>
            <person name="Cotton J.A."/>
            <person name="Lilley C.J."/>
            <person name="Jones L.M."/>
            <person name="Kikuchi T."/>
            <person name="Reid A.J."/>
            <person name="Thorpe P."/>
            <person name="Tsai I.J."/>
            <person name="Beasley H."/>
            <person name="Blok V."/>
            <person name="Cock P.J.A."/>
            <person name="Van den Akker S.E."/>
            <person name="Holroyd N."/>
            <person name="Hunt M."/>
            <person name="Mantelin S."/>
            <person name="Naghra H."/>
            <person name="Pain A."/>
            <person name="Palomares-Rius J.E."/>
            <person name="Zarowiecki M."/>
            <person name="Berriman M."/>
            <person name="Jones J.T."/>
            <person name="Urwin P.E."/>
        </authorList>
    </citation>
    <scope>NUCLEOTIDE SEQUENCE [LARGE SCALE GENOMIC DNA]</scope>
    <source>
        <strain evidence="1">Lindley</strain>
    </source>
</reference>
<proteinExistence type="predicted"/>
<reference evidence="2" key="3">
    <citation type="submission" date="2016-06" db="UniProtKB">
        <authorList>
            <consortium name="WormBaseParasite"/>
        </authorList>
    </citation>
    <scope>IDENTIFICATION</scope>
</reference>
<dbReference type="AlphaFoldDB" id="A0A183CIV6"/>
<dbReference type="WBParaSite" id="GPLIN_001281200">
    <property type="protein sequence ID" value="GPLIN_001281200"/>
    <property type="gene ID" value="GPLIN_001281200"/>
</dbReference>
<accession>A0A183CIV6</accession>
<keyword evidence="1" id="KW-1185">Reference proteome</keyword>
<name>A0A183CIV6_GLOPA</name>
<organism evidence="1 2">
    <name type="scientific">Globodera pallida</name>
    <name type="common">Potato cyst nematode worm</name>
    <name type="synonym">Heterodera pallida</name>
    <dbReference type="NCBI Taxonomy" id="36090"/>
    <lineage>
        <taxon>Eukaryota</taxon>
        <taxon>Metazoa</taxon>
        <taxon>Ecdysozoa</taxon>
        <taxon>Nematoda</taxon>
        <taxon>Chromadorea</taxon>
        <taxon>Rhabditida</taxon>
        <taxon>Tylenchina</taxon>
        <taxon>Tylenchomorpha</taxon>
        <taxon>Tylenchoidea</taxon>
        <taxon>Heteroderidae</taxon>
        <taxon>Heteroderinae</taxon>
        <taxon>Globodera</taxon>
    </lineage>
</organism>